<evidence type="ECO:0000313" key="4">
    <source>
        <dbReference type="EMBL" id="KAF0765992.1"/>
    </source>
</evidence>
<keyword evidence="5" id="KW-1185">Reference proteome</keyword>
<dbReference type="InterPro" id="IPR051067">
    <property type="entry name" value="NHER"/>
</dbReference>
<dbReference type="PANTHER" id="PTHR14191:SF28">
    <property type="entry name" value="GH04176P-RELATED"/>
    <property type="match status" value="1"/>
</dbReference>
<comment type="caution">
    <text evidence="4">The sequence shown here is derived from an EMBL/GenBank/DDBJ whole genome shotgun (WGS) entry which is preliminary data.</text>
</comment>
<dbReference type="OrthoDB" id="10007415at2759"/>
<dbReference type="Proteomes" id="UP000478052">
    <property type="component" value="Unassembled WGS sequence"/>
</dbReference>
<dbReference type="SUPFAM" id="SSF50156">
    <property type="entry name" value="PDZ domain-like"/>
    <property type="match status" value="1"/>
</dbReference>
<dbReference type="PANTHER" id="PTHR14191">
    <property type="entry name" value="PDZ DOMAIN CONTAINING PROTEIN"/>
    <property type="match status" value="1"/>
</dbReference>
<name>A0A6G0Z5M5_APHCR</name>
<dbReference type="Pfam" id="PF00595">
    <property type="entry name" value="PDZ"/>
    <property type="match status" value="1"/>
</dbReference>
<feature type="compositionally biased region" description="Low complexity" evidence="2">
    <location>
        <begin position="283"/>
        <end position="292"/>
    </location>
</feature>
<sequence>MSSHDANSELEPQQVAEPTVRLCVLRTWPEHFDGYGFNLHAEKSKTSASSPNGGLPFSGGQFVGKVDRGSPAESAGLREGDRIVQVDGVDIDGETHSKVVARIKKGSAAEGDAANPAVSRCSLLVVDRRADTYYREKGIRVHADMGLQVLVLRTPEEPTPECLAQQQPQNAPSPKTATTTTAVADEVVANKQQQANGGCSQGLWRHHRMTREKRGRGRPHYVPVRYNIIPTRSDIIRLHYARNVQQVVGIFADYNAVLKFSYIGVVCDKRPNHSDDTAKPANSTTSSTTTTTTTLNLNMTAAELRRRLAERKKQDSRRAGGAGDGSLDFRKKYEIVDKL</sequence>
<dbReference type="AlphaFoldDB" id="A0A6G0Z5M5"/>
<dbReference type="GO" id="GO:0016324">
    <property type="term" value="C:apical plasma membrane"/>
    <property type="evidence" value="ECO:0007669"/>
    <property type="project" value="TreeGrafter"/>
</dbReference>
<dbReference type="CDD" id="cd06768">
    <property type="entry name" value="PDZ_NHERF-like"/>
    <property type="match status" value="1"/>
</dbReference>
<keyword evidence="1" id="KW-0677">Repeat</keyword>
<dbReference type="InterPro" id="IPR036034">
    <property type="entry name" value="PDZ_sf"/>
</dbReference>
<evidence type="ECO:0000259" key="3">
    <source>
        <dbReference type="PROSITE" id="PS50106"/>
    </source>
</evidence>
<dbReference type="GO" id="GO:0072659">
    <property type="term" value="P:protein localization to plasma membrane"/>
    <property type="evidence" value="ECO:0007669"/>
    <property type="project" value="TreeGrafter"/>
</dbReference>
<organism evidence="4 5">
    <name type="scientific">Aphis craccivora</name>
    <name type="common">Cowpea aphid</name>
    <dbReference type="NCBI Taxonomy" id="307492"/>
    <lineage>
        <taxon>Eukaryota</taxon>
        <taxon>Metazoa</taxon>
        <taxon>Ecdysozoa</taxon>
        <taxon>Arthropoda</taxon>
        <taxon>Hexapoda</taxon>
        <taxon>Insecta</taxon>
        <taxon>Pterygota</taxon>
        <taxon>Neoptera</taxon>
        <taxon>Paraneoptera</taxon>
        <taxon>Hemiptera</taxon>
        <taxon>Sternorrhyncha</taxon>
        <taxon>Aphidomorpha</taxon>
        <taxon>Aphidoidea</taxon>
        <taxon>Aphididae</taxon>
        <taxon>Aphidini</taxon>
        <taxon>Aphis</taxon>
        <taxon>Aphis</taxon>
    </lineage>
</organism>
<proteinExistence type="predicted"/>
<dbReference type="PROSITE" id="PS50106">
    <property type="entry name" value="PDZ"/>
    <property type="match status" value="1"/>
</dbReference>
<dbReference type="InterPro" id="IPR001478">
    <property type="entry name" value="PDZ"/>
</dbReference>
<feature type="region of interest" description="Disordered" evidence="2">
    <location>
        <begin position="271"/>
        <end position="292"/>
    </location>
</feature>
<dbReference type="SMART" id="SM00228">
    <property type="entry name" value="PDZ"/>
    <property type="match status" value="1"/>
</dbReference>
<protein>
    <submittedName>
        <fullName evidence="4">Na(+)/H(+) exchange regulatory cofactor NHE-RF1</fullName>
    </submittedName>
</protein>
<accession>A0A6G0Z5M5</accession>
<dbReference type="Gene3D" id="2.30.42.10">
    <property type="match status" value="1"/>
</dbReference>
<dbReference type="GO" id="GO:0043495">
    <property type="term" value="F:protein-membrane adaptor activity"/>
    <property type="evidence" value="ECO:0007669"/>
    <property type="project" value="TreeGrafter"/>
</dbReference>
<dbReference type="EMBL" id="VUJU01001284">
    <property type="protein sequence ID" value="KAF0765992.1"/>
    <property type="molecule type" value="Genomic_DNA"/>
</dbReference>
<gene>
    <name evidence="4" type="ORF">FWK35_00005987</name>
</gene>
<evidence type="ECO:0000256" key="1">
    <source>
        <dbReference type="ARBA" id="ARBA00022737"/>
    </source>
</evidence>
<evidence type="ECO:0000313" key="5">
    <source>
        <dbReference type="Proteomes" id="UP000478052"/>
    </source>
</evidence>
<feature type="compositionally biased region" description="Basic and acidic residues" evidence="2">
    <location>
        <begin position="65"/>
        <end position="75"/>
    </location>
</feature>
<feature type="domain" description="PDZ" evidence="3">
    <location>
        <begin position="38"/>
        <end position="105"/>
    </location>
</feature>
<feature type="region of interest" description="Disordered" evidence="2">
    <location>
        <begin position="43"/>
        <end position="75"/>
    </location>
</feature>
<reference evidence="4 5" key="1">
    <citation type="submission" date="2019-08" db="EMBL/GenBank/DDBJ databases">
        <title>Whole genome of Aphis craccivora.</title>
        <authorList>
            <person name="Voronova N.V."/>
            <person name="Shulinski R.S."/>
            <person name="Bandarenka Y.V."/>
            <person name="Zhorov D.G."/>
            <person name="Warner D."/>
        </authorList>
    </citation>
    <scope>NUCLEOTIDE SEQUENCE [LARGE SCALE GENOMIC DNA]</scope>
    <source>
        <strain evidence="4">180601</strain>
        <tissue evidence="4">Whole Body</tissue>
    </source>
</reference>
<evidence type="ECO:0000256" key="2">
    <source>
        <dbReference type="SAM" id="MobiDB-lite"/>
    </source>
</evidence>